<dbReference type="InterPro" id="IPR008040">
    <property type="entry name" value="Hydant_A_N"/>
</dbReference>
<evidence type="ECO:0000259" key="1">
    <source>
        <dbReference type="Pfam" id="PF01968"/>
    </source>
</evidence>
<keyword evidence="3" id="KW-0436">Ligase</keyword>
<evidence type="ECO:0000313" key="3">
    <source>
        <dbReference type="EMBL" id="QSQ08685.1"/>
    </source>
</evidence>
<gene>
    <name evidence="3" type="primary">apc3</name>
    <name evidence="3" type="ORF">H0A61_01023</name>
</gene>
<proteinExistence type="predicted"/>
<keyword evidence="4" id="KW-1185">Reference proteome</keyword>
<feature type="domain" description="Hydantoinase A/oxoprolinase" evidence="1">
    <location>
        <begin position="177"/>
        <end position="459"/>
    </location>
</feature>
<dbReference type="AlphaFoldDB" id="A0A8A0RK12"/>
<dbReference type="Pfam" id="PF05378">
    <property type="entry name" value="Hydant_A_N"/>
    <property type="match status" value="1"/>
</dbReference>
<protein>
    <submittedName>
        <fullName evidence="3">Acetophenone carboxylase gamma subunit</fullName>
        <ecNumber evidence="3">6.4.1.8</ecNumber>
    </submittedName>
</protein>
<dbReference type="Gene3D" id="3.30.420.40">
    <property type="match status" value="1"/>
</dbReference>
<dbReference type="EMBL" id="CP059066">
    <property type="protein sequence ID" value="QSQ08685.1"/>
    <property type="molecule type" value="Genomic_DNA"/>
</dbReference>
<dbReference type="InterPro" id="IPR043129">
    <property type="entry name" value="ATPase_NBD"/>
</dbReference>
<dbReference type="EC" id="6.4.1.8" evidence="3"/>
<dbReference type="GO" id="GO:0005829">
    <property type="term" value="C:cytosol"/>
    <property type="evidence" value="ECO:0007669"/>
    <property type="project" value="TreeGrafter"/>
</dbReference>
<dbReference type="InterPro" id="IPR045079">
    <property type="entry name" value="Oxoprolinase-like"/>
</dbReference>
<dbReference type="KEGG" id="kme:H0A61_01023"/>
<dbReference type="PANTHER" id="PTHR11365">
    <property type="entry name" value="5-OXOPROLINASE RELATED"/>
    <property type="match status" value="1"/>
</dbReference>
<dbReference type="SUPFAM" id="SSF53067">
    <property type="entry name" value="Actin-like ATPase domain"/>
    <property type="match status" value="1"/>
</dbReference>
<reference evidence="3" key="1">
    <citation type="submission" date="2020-07" db="EMBL/GenBank/DDBJ databases">
        <title>Koleobacter methoxysyntrophicus gen. nov., sp. nov., a novel anaerobic bacterium isolated from deep subsurface oil field and proposal of Koleobacterales ord. nov. in the phylum Firmicutes.</title>
        <authorList>
            <person name="Sakamoto S."/>
            <person name="Tamaki H."/>
        </authorList>
    </citation>
    <scope>NUCLEOTIDE SEQUENCE</scope>
    <source>
        <strain evidence="3">NRmbB1</strain>
    </source>
</reference>
<dbReference type="RefSeq" id="WP_206708887.1">
    <property type="nucleotide sequence ID" value="NZ_CP059066.1"/>
</dbReference>
<dbReference type="Pfam" id="PF01968">
    <property type="entry name" value="Hydantoinase_A"/>
    <property type="match status" value="1"/>
</dbReference>
<dbReference type="PANTHER" id="PTHR11365:SF2">
    <property type="entry name" value="5-OXOPROLINASE"/>
    <property type="match status" value="1"/>
</dbReference>
<name>A0A8A0RK12_9FIRM</name>
<organism evidence="3 4">
    <name type="scientific">Koleobacter methoxysyntrophicus</name>
    <dbReference type="NCBI Taxonomy" id="2751313"/>
    <lineage>
        <taxon>Bacteria</taxon>
        <taxon>Bacillati</taxon>
        <taxon>Bacillota</taxon>
        <taxon>Clostridia</taxon>
        <taxon>Koleobacterales</taxon>
        <taxon>Koleobacteraceae</taxon>
        <taxon>Koleobacter</taxon>
    </lineage>
</organism>
<sequence>MIIGFDMGGTHADVVLLKNGEVYKKTKYPRQEDFLTSILKPLDEILKDEDLSQIERVIISTTLSTNAIVENRMGTVGMIVQPGPGLNLEFLEGFFPVHYVDGYIDHRGREREPLNISQVRTAGEKLKGCGAEYLGVVGKFSTRNPIHEIKINEAVGQIFKYSTMGHILSGNLNFPRRIFTAYLNSGVWKTYRGFLDGIKNSLAKRKIMAPIYIMKADGGTFEGEAAADRPVETILSGPAASIMGALALNPIKEDGIILDIGGTTTDISFLAEGIPLFEPRGIEVAGFKTLIRGLYSRSIGVGGDSLVEFKEGQLKIGPKRAGPAMAFGGSLPTPTDAMVVLGLLREGSESRARRGIETLARKQGLSIRETAAMIYEKMGEIIAGNIRKFLLEVNSRPVYTIYELLHGKKVSPKKAVLVGGPALGLSSVISRKLGIPCTVPKGFETANALGAALARVTAELTLVADTQEGVLIIGEEEIRERISSGFTLDEAKKLLFSRLKQRYKKLGGDSNIPVEIIEQEQFNVVRGFYTAGKIIRLKAQVRPGVRRDRDD</sequence>
<dbReference type="GO" id="GO:0006749">
    <property type="term" value="P:glutathione metabolic process"/>
    <property type="evidence" value="ECO:0007669"/>
    <property type="project" value="TreeGrafter"/>
</dbReference>
<dbReference type="GO" id="GO:0017168">
    <property type="term" value="F:5-oxoprolinase (ATP-hydrolyzing) activity"/>
    <property type="evidence" value="ECO:0007669"/>
    <property type="project" value="TreeGrafter"/>
</dbReference>
<accession>A0A8A0RK12</accession>
<evidence type="ECO:0000259" key="2">
    <source>
        <dbReference type="Pfam" id="PF05378"/>
    </source>
</evidence>
<feature type="domain" description="Hydantoinase/oxoprolinase N-terminal" evidence="2">
    <location>
        <begin position="3"/>
        <end position="156"/>
    </location>
</feature>
<evidence type="ECO:0000313" key="4">
    <source>
        <dbReference type="Proteomes" id="UP000662904"/>
    </source>
</evidence>
<dbReference type="GO" id="GO:0016874">
    <property type="term" value="F:ligase activity"/>
    <property type="evidence" value="ECO:0007669"/>
    <property type="project" value="UniProtKB-KW"/>
</dbReference>
<dbReference type="InterPro" id="IPR002821">
    <property type="entry name" value="Hydantoinase_A"/>
</dbReference>
<dbReference type="Proteomes" id="UP000662904">
    <property type="component" value="Chromosome"/>
</dbReference>